<comment type="similarity">
    <text evidence="8">Belongs to the TonB-dependent receptor family.</text>
</comment>
<dbReference type="InterPro" id="IPR018247">
    <property type="entry name" value="EF_Hand_1_Ca_BS"/>
</dbReference>
<name>A0A6I0JM76_BACUN</name>
<dbReference type="Gene3D" id="2.40.170.20">
    <property type="entry name" value="TonB-dependent receptor, beta-barrel domain"/>
    <property type="match status" value="1"/>
</dbReference>
<dbReference type="AlphaFoldDB" id="A0A6I0JM76"/>
<evidence type="ECO:0000256" key="7">
    <source>
        <dbReference type="ARBA" id="ARBA00023237"/>
    </source>
</evidence>
<keyword evidence="5" id="KW-0798">TonB box</keyword>
<gene>
    <name evidence="10" type="ORF">GAQ72_09445</name>
</gene>
<evidence type="ECO:0000313" key="11">
    <source>
        <dbReference type="Proteomes" id="UP000434462"/>
    </source>
</evidence>
<dbReference type="PROSITE" id="PS00018">
    <property type="entry name" value="EF_HAND_1"/>
    <property type="match status" value="1"/>
</dbReference>
<keyword evidence="3 8" id="KW-1134">Transmembrane beta strand</keyword>
<evidence type="ECO:0000256" key="2">
    <source>
        <dbReference type="ARBA" id="ARBA00022448"/>
    </source>
</evidence>
<dbReference type="Pfam" id="PF00593">
    <property type="entry name" value="TonB_dep_Rec_b-barrel"/>
    <property type="match status" value="1"/>
</dbReference>
<evidence type="ECO:0000256" key="5">
    <source>
        <dbReference type="ARBA" id="ARBA00023077"/>
    </source>
</evidence>
<dbReference type="InterPro" id="IPR023996">
    <property type="entry name" value="TonB-dep_OMP_SusC/RagA"/>
</dbReference>
<comment type="subcellular location">
    <subcellularLocation>
        <location evidence="1 8">Cell outer membrane</location>
        <topology evidence="1 8">Multi-pass membrane protein</topology>
    </subcellularLocation>
</comment>
<dbReference type="InterPro" id="IPR036942">
    <property type="entry name" value="Beta-barrel_TonB_sf"/>
</dbReference>
<dbReference type="RefSeq" id="WP_151853110.1">
    <property type="nucleotide sequence ID" value="NZ_WCUR01000024.1"/>
</dbReference>
<dbReference type="InterPro" id="IPR000531">
    <property type="entry name" value="Beta-barrel_TonB"/>
</dbReference>
<keyword evidence="6 8" id="KW-0472">Membrane</keyword>
<keyword evidence="2 8" id="KW-0813">Transport</keyword>
<evidence type="ECO:0000256" key="4">
    <source>
        <dbReference type="ARBA" id="ARBA00022692"/>
    </source>
</evidence>
<keyword evidence="7 8" id="KW-0998">Cell outer membrane</keyword>
<organism evidence="10 11">
    <name type="scientific">Bacteroides uniformis</name>
    <dbReference type="NCBI Taxonomy" id="820"/>
    <lineage>
        <taxon>Bacteria</taxon>
        <taxon>Pseudomonadati</taxon>
        <taxon>Bacteroidota</taxon>
        <taxon>Bacteroidia</taxon>
        <taxon>Bacteroidales</taxon>
        <taxon>Bacteroidaceae</taxon>
        <taxon>Bacteroides</taxon>
    </lineage>
</organism>
<feature type="non-terminal residue" evidence="10">
    <location>
        <position position="1"/>
    </location>
</feature>
<feature type="domain" description="TonB-dependent receptor-like beta-barrel" evidence="9">
    <location>
        <begin position="7"/>
        <end position="234"/>
    </location>
</feature>
<protein>
    <submittedName>
        <fullName evidence="10">SusC/RagA family TonB-linked outer membrane protein</fullName>
    </submittedName>
</protein>
<accession>A0A6I0JM76</accession>
<evidence type="ECO:0000256" key="1">
    <source>
        <dbReference type="ARBA" id="ARBA00004571"/>
    </source>
</evidence>
<evidence type="ECO:0000259" key="9">
    <source>
        <dbReference type="Pfam" id="PF00593"/>
    </source>
</evidence>
<evidence type="ECO:0000313" key="10">
    <source>
        <dbReference type="EMBL" id="KAB4116960.1"/>
    </source>
</evidence>
<comment type="caution">
    <text evidence="10">The sequence shown here is derived from an EMBL/GenBank/DDBJ whole genome shotgun (WGS) entry which is preliminary data.</text>
</comment>
<keyword evidence="4 8" id="KW-0812">Transmembrane</keyword>
<dbReference type="Proteomes" id="UP000434462">
    <property type="component" value="Unassembled WGS sequence"/>
</dbReference>
<dbReference type="InterPro" id="IPR039426">
    <property type="entry name" value="TonB-dep_rcpt-like"/>
</dbReference>
<reference evidence="10 11" key="1">
    <citation type="journal article" date="2019" name="Nat. Med.">
        <title>A library of human gut bacterial isolates paired with longitudinal multiomics data enables mechanistic microbiome research.</title>
        <authorList>
            <person name="Poyet M."/>
            <person name="Groussin M."/>
            <person name="Gibbons S.M."/>
            <person name="Avila-Pacheco J."/>
            <person name="Jiang X."/>
            <person name="Kearney S.M."/>
            <person name="Perrotta A.R."/>
            <person name="Berdy B."/>
            <person name="Zhao S."/>
            <person name="Lieberman T.D."/>
            <person name="Swanson P.K."/>
            <person name="Smith M."/>
            <person name="Roesemann S."/>
            <person name="Alexander J.E."/>
            <person name="Rich S.A."/>
            <person name="Livny J."/>
            <person name="Vlamakis H."/>
            <person name="Clish C."/>
            <person name="Bullock K."/>
            <person name="Deik A."/>
            <person name="Scott J."/>
            <person name="Pierce K.A."/>
            <person name="Xavier R.J."/>
            <person name="Alm E.J."/>
        </authorList>
    </citation>
    <scope>NUCLEOTIDE SEQUENCE [LARGE SCALE GENOMIC DNA]</scope>
    <source>
        <strain evidence="10 11">BIOML-A38</strain>
    </source>
</reference>
<dbReference type="PROSITE" id="PS52016">
    <property type="entry name" value="TONB_DEPENDENT_REC_3"/>
    <property type="match status" value="1"/>
</dbReference>
<evidence type="ECO:0000256" key="6">
    <source>
        <dbReference type="ARBA" id="ARBA00023136"/>
    </source>
</evidence>
<dbReference type="NCBIfam" id="TIGR04056">
    <property type="entry name" value="OMP_RagA_SusC"/>
    <property type="match status" value="1"/>
</dbReference>
<evidence type="ECO:0000256" key="3">
    <source>
        <dbReference type="ARBA" id="ARBA00022452"/>
    </source>
</evidence>
<dbReference type="SUPFAM" id="SSF56935">
    <property type="entry name" value="Porins"/>
    <property type="match status" value="1"/>
</dbReference>
<dbReference type="EMBL" id="WCUR01000024">
    <property type="protein sequence ID" value="KAB4116960.1"/>
    <property type="molecule type" value="Genomic_DNA"/>
</dbReference>
<evidence type="ECO:0000256" key="8">
    <source>
        <dbReference type="PROSITE-ProRule" id="PRU01360"/>
    </source>
</evidence>
<sequence length="448" mass="51462">FYKDMEDYSTENYLVSFFGRLNYTLLNRYLVTFTLRNDGSSRFNKDNRWGLFPSVALAWKMKEENFLKGVDWLSDLKLRLGYGITGQQNLNNGDYPYMARYMYSKAGANYYFGNNKYSLIAPQAYDENLKWEETTTYNIGLDFGVLNNKLTGTLDLYYRKTDDLLNTVTAPAGTNFSNQLLTNVGTLENKGIELTLTAHPITTKDWDWTLSYNISYNKNEITKLTFNDDPAYKGVIHTGIDGATGYNIMINAVDHPYNSFYVWEQLYDKAGNPIEGAYVDQNGDNKIDEEDLVAYKKSAPDVFMGLTSQLSYKNWDLSFALRASIGNYAYNNVQSNREAWDGSQMYDQTGFLKNRLTSAWKTNFKTGQYRSSYYVQNASFVRMDNISLGYTFNKLFNDKQSARVYVTVQNPFVITKYDGLDPEISGSGVDNNIYPRPRVFMLGLNLNF</sequence>
<dbReference type="GO" id="GO:0009279">
    <property type="term" value="C:cell outer membrane"/>
    <property type="evidence" value="ECO:0007669"/>
    <property type="project" value="UniProtKB-SubCell"/>
</dbReference>
<proteinExistence type="inferred from homology"/>